<gene>
    <name evidence="2" type="ORF">O181_018681</name>
</gene>
<feature type="compositionally biased region" description="Polar residues" evidence="1">
    <location>
        <begin position="54"/>
        <end position="70"/>
    </location>
</feature>
<keyword evidence="3" id="KW-1185">Reference proteome</keyword>
<accession>A0A9Q3C5S1</accession>
<protein>
    <submittedName>
        <fullName evidence="2">Uncharacterized protein</fullName>
    </submittedName>
</protein>
<comment type="caution">
    <text evidence="2">The sequence shown here is derived from an EMBL/GenBank/DDBJ whole genome shotgun (WGS) entry which is preliminary data.</text>
</comment>
<feature type="compositionally biased region" description="Polar residues" evidence="1">
    <location>
        <begin position="27"/>
        <end position="38"/>
    </location>
</feature>
<dbReference type="AlphaFoldDB" id="A0A9Q3C5S1"/>
<reference evidence="2" key="1">
    <citation type="submission" date="2021-03" db="EMBL/GenBank/DDBJ databases">
        <title>Draft genome sequence of rust myrtle Austropuccinia psidii MF-1, a brazilian biotype.</title>
        <authorList>
            <person name="Quecine M.C."/>
            <person name="Pachon D.M.R."/>
            <person name="Bonatelli M.L."/>
            <person name="Correr F.H."/>
            <person name="Franceschini L.M."/>
            <person name="Leite T.F."/>
            <person name="Margarido G.R.A."/>
            <person name="Almeida C.A."/>
            <person name="Ferrarezi J.A."/>
            <person name="Labate C.A."/>
        </authorList>
    </citation>
    <scope>NUCLEOTIDE SEQUENCE</scope>
    <source>
        <strain evidence="2">MF-1</strain>
    </source>
</reference>
<name>A0A9Q3C5S1_9BASI</name>
<dbReference type="Proteomes" id="UP000765509">
    <property type="component" value="Unassembled WGS sequence"/>
</dbReference>
<organism evidence="2 3">
    <name type="scientific">Austropuccinia psidii MF-1</name>
    <dbReference type="NCBI Taxonomy" id="1389203"/>
    <lineage>
        <taxon>Eukaryota</taxon>
        <taxon>Fungi</taxon>
        <taxon>Dikarya</taxon>
        <taxon>Basidiomycota</taxon>
        <taxon>Pucciniomycotina</taxon>
        <taxon>Pucciniomycetes</taxon>
        <taxon>Pucciniales</taxon>
        <taxon>Sphaerophragmiaceae</taxon>
        <taxon>Austropuccinia</taxon>
    </lineage>
</organism>
<dbReference type="EMBL" id="AVOT02005398">
    <property type="protein sequence ID" value="MBW0478966.1"/>
    <property type="molecule type" value="Genomic_DNA"/>
</dbReference>
<proteinExistence type="predicted"/>
<sequence>MMASTENWESISKVSANVKMPQWEAYQGSSKNLQISSDKNLKPNPRPVPHIDNLSLQRSHASNPEKNSSPKVVEKPFYGILEKKMSPVLPTFPCPKFPKVQSPVSVLPSPGISLSSEIIHPPQRLCNPESM</sequence>
<feature type="region of interest" description="Disordered" evidence="1">
    <location>
        <begin position="27"/>
        <end position="73"/>
    </location>
</feature>
<evidence type="ECO:0000313" key="2">
    <source>
        <dbReference type="EMBL" id="MBW0478966.1"/>
    </source>
</evidence>
<evidence type="ECO:0000313" key="3">
    <source>
        <dbReference type="Proteomes" id="UP000765509"/>
    </source>
</evidence>
<evidence type="ECO:0000256" key="1">
    <source>
        <dbReference type="SAM" id="MobiDB-lite"/>
    </source>
</evidence>